<feature type="region of interest" description="Disordered" evidence="4">
    <location>
        <begin position="30"/>
        <end position="82"/>
    </location>
</feature>
<dbReference type="OrthoDB" id="9806825at2"/>
<evidence type="ECO:0000256" key="4">
    <source>
        <dbReference type="SAM" id="MobiDB-lite"/>
    </source>
</evidence>
<evidence type="ECO:0000313" key="5">
    <source>
        <dbReference type="EMBL" id="APS00303.1"/>
    </source>
</evidence>
<evidence type="ECO:0000256" key="2">
    <source>
        <dbReference type="ARBA" id="ARBA00022803"/>
    </source>
</evidence>
<dbReference type="InterPro" id="IPR019734">
    <property type="entry name" value="TPR_rpt"/>
</dbReference>
<evidence type="ECO:0000256" key="3">
    <source>
        <dbReference type="SAM" id="Coils"/>
    </source>
</evidence>
<dbReference type="KEGG" id="pabo:BCY86_06115"/>
<evidence type="ECO:0008006" key="7">
    <source>
        <dbReference type="Google" id="ProtNLM"/>
    </source>
</evidence>
<dbReference type="Pfam" id="PF13174">
    <property type="entry name" value="TPR_6"/>
    <property type="match status" value="2"/>
</dbReference>
<dbReference type="SMART" id="SM00028">
    <property type="entry name" value="TPR"/>
    <property type="match status" value="4"/>
</dbReference>
<accession>A0A1L6MXJ5</accession>
<dbReference type="Gene3D" id="1.25.40.10">
    <property type="entry name" value="Tetratricopeptide repeat domain"/>
    <property type="match status" value="4"/>
</dbReference>
<dbReference type="RefSeq" id="WP_075276968.1">
    <property type="nucleotide sequence ID" value="NZ_CP016908.1"/>
</dbReference>
<gene>
    <name evidence="5" type="ORF">BCY86_06115</name>
</gene>
<dbReference type="EMBL" id="CP016908">
    <property type="protein sequence ID" value="APS00303.1"/>
    <property type="molecule type" value="Genomic_DNA"/>
</dbReference>
<evidence type="ECO:0000256" key="1">
    <source>
        <dbReference type="ARBA" id="ARBA00022737"/>
    </source>
</evidence>
<keyword evidence="3" id="KW-0175">Coiled coil</keyword>
<keyword evidence="6" id="KW-1185">Reference proteome</keyword>
<organism evidence="5 6">
    <name type="scientific">Pajaroellobacter abortibovis</name>
    <dbReference type="NCBI Taxonomy" id="1882918"/>
    <lineage>
        <taxon>Bacteria</taxon>
        <taxon>Pseudomonadati</taxon>
        <taxon>Myxococcota</taxon>
        <taxon>Polyangia</taxon>
        <taxon>Polyangiales</taxon>
        <taxon>Polyangiaceae</taxon>
    </lineage>
</organism>
<dbReference type="STRING" id="1882918.BCY86_06115"/>
<dbReference type="SUPFAM" id="SSF48452">
    <property type="entry name" value="TPR-like"/>
    <property type="match status" value="2"/>
</dbReference>
<dbReference type="PANTHER" id="PTHR44943:SF8">
    <property type="entry name" value="TPR REPEAT-CONTAINING PROTEIN MJ0263"/>
    <property type="match status" value="1"/>
</dbReference>
<protein>
    <recommendedName>
        <fullName evidence="7">Tetratricopeptide repeat protein</fullName>
    </recommendedName>
</protein>
<keyword evidence="1" id="KW-0677">Repeat</keyword>
<reference evidence="5 6" key="1">
    <citation type="submission" date="2016-08" db="EMBL/GenBank/DDBJ databases">
        <title>Identification and validation of antigenic proteins from Pajaroellobacter abortibovis using de-novo genome sequence assembly and reverse vaccinology.</title>
        <authorList>
            <person name="Welly B.T."/>
            <person name="Miller M.R."/>
            <person name="Stott J.L."/>
            <person name="Blanchard M.T."/>
            <person name="Islas-Trejo A.D."/>
            <person name="O'Rourke S.M."/>
            <person name="Young A.E."/>
            <person name="Medrano J.F."/>
            <person name="Van Eenennaam A.L."/>
        </authorList>
    </citation>
    <scope>NUCLEOTIDE SEQUENCE [LARGE SCALE GENOMIC DNA]</scope>
    <source>
        <strain evidence="5 6">BTF92-0548A/99-0131</strain>
    </source>
</reference>
<name>A0A1L6MXJ5_9BACT</name>
<dbReference type="Proteomes" id="UP000185544">
    <property type="component" value="Chromosome"/>
</dbReference>
<sequence length="1469" mass="166599">MGVRVSRWLIIGGTFAFLLIGYHVAVGAPSSSSPGKMDGGAPPSPMIKDGGVETNAAADEGMADHGVADGGGSPLPGLHNAGSKAGFLSSEHPWWTQDGGIPPARLAIRQKLRMRSKKENPPTVEAAAAYRSIKAEADVYEQETKQYRNLISGIIQLQYEAKKKQILARLNSEVIREKEALKRAQETTIARLEHFVSQYSGPRAHPEATPDAMYRLAALYEELARTSEGTEDVSPHLEAAIKLYQRIIKEYPNYREIAGVHYYLGHAYNDTGRINEAQYVWRSLVCHNRYVYKVPDPSQPASPLDTALPQDKSEEDWIVWRRRYPSPEHLKAGRKDPDTRFIDPYPAECKPLHRPSASLSEDPPYLAEIWWQIGNWEFDQLDYGGGRVLSKEEPDLVALPAVYDYNRAASAYKHSLEFKKPPLYGVALYKYAWTLFKQQRYEAATRAFVQMLLYTDQQEKATGDPGADFRGEGYTYIAGSLLNVDFVGPDPDAPFIPRPDILDTELNPAVIEQKLHVALERLQDPLLIPQDKPWTIEIYRGLAQEYKTTNQFNNAIEVYQLILSKWPLHSIAPDIQASIAEAYDQIASLKSVGSPEYTTATAKSLEARTALANYIGDTPWVRANKNYPSVLHKAEKIVTSGLRFAAVQHTNNGRGALHAGEESKDRDYRINQLLYALSEYKFAVEAWHKFLQHNEQAPDAYETRYWLADAWHKVVRIQFSLHSLDSTRFAEPGQREMDTAMAAALAVRDSEEDDKNIDNASLWVVDLADVKRDLAYQQYQESGGTRGIEDRKEVHFVGEGDERKVATKPIPEELMEGIRRRDEYIELVPSNKDPEKNGPVFDYYIAELFFLYGQFGEASARFRMMKDAHCGKDEYGYKAWEKLITMSNVSGNADLSRRLAEEEKTKPCAVNAEQLAKSALIINPTLQEAAYVRARDKFKEAQNETLPMEERNKLWIEAAGLYEAALSAAPARDEAPEAAMNAAFAYKQIGNFGKAIELYNRFIDEYGNEQRLSLLEKGSKAQKIAPNPAQYQERIKYLSDAYDALSTTYFGFFNYRMAAETYATIASLERLDEAKRRTAAQNAMVLYAKMDQRAAMQEQYLIFRKLHPSPEERSDADYMLASYDYRLWNPDRLDVGTNRVNRINAEESLTNFYKMNLRVPTSSKYVVEAAYRVAKMLRKAGDPMYMMWYRRTMNTWNALKESGLMDKKLGKPAALTSPYVDYVAQMEFMLIDEKLRERYDYDTGHHRYAGAVEEIIGKYEIDKKTGAAKLLKRGKYQLDAEDADKYDTQLQRIIDTYPSLEWVPATIARKGSLYDSLRTGLYNTVPPALKYFTPQQEALLQQLENSGRDERIEQADEIRSQVKEGWRNRRDRELNASDEVMVRNYATAVALAGHYNVKNAEVQRALARLAYYTDIIGDAKIRTYVEKTKDPTDPKKMLSYTDGMYVQSRSGLLLSPTAGGALLPVPAVP</sequence>
<feature type="coiled-coil region" evidence="3">
    <location>
        <begin position="130"/>
        <end position="187"/>
    </location>
</feature>
<dbReference type="InterPro" id="IPR051685">
    <property type="entry name" value="Ycf3/AcsC/BcsC/TPR_MFPF"/>
</dbReference>
<proteinExistence type="predicted"/>
<keyword evidence="2" id="KW-0802">TPR repeat</keyword>
<evidence type="ECO:0000313" key="6">
    <source>
        <dbReference type="Proteomes" id="UP000185544"/>
    </source>
</evidence>
<dbReference type="InterPro" id="IPR011990">
    <property type="entry name" value="TPR-like_helical_dom_sf"/>
</dbReference>
<dbReference type="PANTHER" id="PTHR44943">
    <property type="entry name" value="CELLULOSE SYNTHASE OPERON PROTEIN C"/>
    <property type="match status" value="1"/>
</dbReference>